<reference evidence="1" key="1">
    <citation type="submission" date="2014-07" db="EMBL/GenBank/DDBJ databases">
        <title>Identification of a novel salt tolerance gene in wild soybean by whole-genome sequencing.</title>
        <authorList>
            <person name="Lam H.-M."/>
            <person name="Qi X."/>
            <person name="Li M.-W."/>
            <person name="Liu X."/>
            <person name="Xie M."/>
            <person name="Ni M."/>
            <person name="Xu X."/>
        </authorList>
    </citation>
    <scope>NUCLEOTIDE SEQUENCE [LARGE SCALE GENOMIC DNA]</scope>
    <source>
        <tissue evidence="1">Root</tissue>
    </source>
</reference>
<dbReference type="AlphaFoldDB" id="A0A0B2PAK5"/>
<dbReference type="EMBL" id="QZWG01000018">
    <property type="protein sequence ID" value="RZB52616.1"/>
    <property type="molecule type" value="Genomic_DNA"/>
</dbReference>
<proteinExistence type="predicted"/>
<dbReference type="Proteomes" id="UP000289340">
    <property type="component" value="Chromosome 18"/>
</dbReference>
<dbReference type="SUPFAM" id="SSF48452">
    <property type="entry name" value="TPR-like"/>
    <property type="match status" value="1"/>
</dbReference>
<accession>A0A0B2PAK5</accession>
<sequence length="438" mass="48602">MLRIASKLSSRFSSSSTALTANPLLPTRLSPIPSSSFRPFTNGLELEANMVVPDAIKMINYALRHWRTDRSLGAYRMGLSVLKICITNELTEGKEPKRENSKGMAMLAMSTLLFERGEYAEAIEKLEGVQELTNSYLGVRVAALETQAGLHLLMRQDDLAAVVADKCMKMVENQEKPLEYEERFVDYEAQFVRAKALKGLIELVNGNADSAEDFFDKSLREKYCDGTAGLSYAEFLHKIGNYPMAKEVYRNVVQGAIEVKNAGRPYLGAGNMSVDELIVGSMFALGQLELLMGNYSNAECHLTQALSRAEEAYGDSKHPTVGVALTSIALLYRRKAIQEHSSSLLVQEGLYRKVIDILKVPTMETESEDAAPLVDRSDIAALATGAYAEVLSVQEKRQAEGEKMKNLAESLWKHRWLSLANAIDSDKNIIDSRICRIL</sequence>
<dbReference type="FunFam" id="1.25.40.10:FF:001798">
    <property type="entry name" value="At5g02130"/>
    <property type="match status" value="1"/>
</dbReference>
<evidence type="ECO:0000313" key="3">
    <source>
        <dbReference type="Proteomes" id="UP000289340"/>
    </source>
</evidence>
<keyword evidence="3" id="KW-1185">Reference proteome</keyword>
<evidence type="ECO:0008006" key="4">
    <source>
        <dbReference type="Google" id="ProtNLM"/>
    </source>
</evidence>
<dbReference type="SMR" id="A0A0B2PAK5"/>
<dbReference type="GO" id="GO:0005739">
    <property type="term" value="C:mitochondrion"/>
    <property type="evidence" value="ECO:0007669"/>
    <property type="project" value="EnsemblPlants"/>
</dbReference>
<dbReference type="InterPro" id="IPR011990">
    <property type="entry name" value="TPR-like_helical_dom_sf"/>
</dbReference>
<dbReference type="Gene3D" id="1.25.40.10">
    <property type="entry name" value="Tetratricopeptide repeat domain"/>
    <property type="match status" value="2"/>
</dbReference>
<dbReference type="Gramene" id="XM_028359009.1">
    <property type="protein sequence ID" value="XP_028214810.1"/>
    <property type="gene ID" value="LOC114396827"/>
</dbReference>
<dbReference type="EMBL" id="KN669057">
    <property type="protein sequence ID" value="KHN04718.1"/>
    <property type="molecule type" value="Genomic_DNA"/>
</dbReference>
<name>A0A0B2PAK5_GLYSO</name>
<dbReference type="GO" id="GO:0010073">
    <property type="term" value="P:meristem maintenance"/>
    <property type="evidence" value="ECO:0007669"/>
    <property type="project" value="EnsemblPlants"/>
</dbReference>
<evidence type="ECO:0000313" key="2">
    <source>
        <dbReference type="EMBL" id="RZB52616.1"/>
    </source>
</evidence>
<gene>
    <name evidence="2" type="ORF">D0Y65_048900</name>
    <name evidence="1" type="ORF">glysoja_041219</name>
</gene>
<reference evidence="2 3" key="2">
    <citation type="submission" date="2018-09" db="EMBL/GenBank/DDBJ databases">
        <title>A high-quality reference genome of wild soybean provides a powerful tool to mine soybean genomes.</title>
        <authorList>
            <person name="Xie M."/>
            <person name="Chung C.Y.L."/>
            <person name="Li M.-W."/>
            <person name="Wong F.-L."/>
            <person name="Chan T.-F."/>
            <person name="Lam H.-M."/>
        </authorList>
    </citation>
    <scope>NUCLEOTIDE SEQUENCE [LARGE SCALE GENOMIC DNA]</scope>
    <source>
        <strain evidence="3">cv. W05</strain>
        <tissue evidence="2">Hypocotyl of etiolated seedlings</tissue>
    </source>
</reference>
<evidence type="ECO:0000313" key="1">
    <source>
        <dbReference type="EMBL" id="KHN04718.1"/>
    </source>
</evidence>
<dbReference type="Proteomes" id="UP000053555">
    <property type="component" value="Unassembled WGS sequence"/>
</dbReference>
<dbReference type="PANTHER" id="PTHR47868:SF2">
    <property type="entry name" value="OS05G0457700 PROTEIN"/>
    <property type="match status" value="1"/>
</dbReference>
<organism evidence="1">
    <name type="scientific">Glycine soja</name>
    <name type="common">Wild soybean</name>
    <dbReference type="NCBI Taxonomy" id="3848"/>
    <lineage>
        <taxon>Eukaryota</taxon>
        <taxon>Viridiplantae</taxon>
        <taxon>Streptophyta</taxon>
        <taxon>Embryophyta</taxon>
        <taxon>Tracheophyta</taxon>
        <taxon>Spermatophyta</taxon>
        <taxon>Magnoliopsida</taxon>
        <taxon>eudicotyledons</taxon>
        <taxon>Gunneridae</taxon>
        <taxon>Pentapetalae</taxon>
        <taxon>rosids</taxon>
        <taxon>fabids</taxon>
        <taxon>Fabales</taxon>
        <taxon>Fabaceae</taxon>
        <taxon>Papilionoideae</taxon>
        <taxon>50 kb inversion clade</taxon>
        <taxon>NPAAA clade</taxon>
        <taxon>indigoferoid/millettioid clade</taxon>
        <taxon>Phaseoleae</taxon>
        <taxon>Glycine</taxon>
        <taxon>Glycine subgen. Soja</taxon>
    </lineage>
</organism>
<dbReference type="GO" id="GO:1901703">
    <property type="term" value="P:protein localization involved in auxin polar transport"/>
    <property type="evidence" value="ECO:0007669"/>
    <property type="project" value="EnsemblPlants"/>
</dbReference>
<protein>
    <recommendedName>
        <fullName evidence="4">Protein KINESIN LIGHT CHAIN-RELATED 1</fullName>
    </recommendedName>
</protein>
<dbReference type="PANTHER" id="PTHR47868">
    <property type="entry name" value="OS05G0457700 PROTEIN"/>
    <property type="match status" value="1"/>
</dbReference>